<dbReference type="PANTHER" id="PTHR31111">
    <property type="entry name" value="BNAA05G37150D PROTEIN-RELATED"/>
    <property type="match status" value="1"/>
</dbReference>
<dbReference type="Pfam" id="PF08268">
    <property type="entry name" value="FBA_3"/>
    <property type="match status" value="1"/>
</dbReference>
<organism evidence="3 4">
    <name type="scientific">Arabidopsis thaliana x Arabidopsis arenosa</name>
    <dbReference type="NCBI Taxonomy" id="1240361"/>
    <lineage>
        <taxon>Eukaryota</taxon>
        <taxon>Viridiplantae</taxon>
        <taxon>Streptophyta</taxon>
        <taxon>Embryophyta</taxon>
        <taxon>Tracheophyta</taxon>
        <taxon>Spermatophyta</taxon>
        <taxon>Magnoliopsida</taxon>
        <taxon>eudicotyledons</taxon>
        <taxon>Gunneridae</taxon>
        <taxon>Pentapetalae</taxon>
        <taxon>rosids</taxon>
        <taxon>malvids</taxon>
        <taxon>Brassicales</taxon>
        <taxon>Brassicaceae</taxon>
        <taxon>Camelineae</taxon>
        <taxon>Arabidopsis</taxon>
    </lineage>
</organism>
<comment type="caution">
    <text evidence="3">The sequence shown here is derived from an EMBL/GenBank/DDBJ whole genome shotgun (WGS) entry which is preliminary data.</text>
</comment>
<feature type="domain" description="F-box associated beta-propeller type 3" evidence="2">
    <location>
        <begin position="68"/>
        <end position="380"/>
    </location>
</feature>
<dbReference type="Proteomes" id="UP000694240">
    <property type="component" value="Chromosome 6"/>
</dbReference>
<protein>
    <submittedName>
        <fullName evidence="3">F-box associated domain type 3</fullName>
    </submittedName>
</protein>
<evidence type="ECO:0000313" key="4">
    <source>
        <dbReference type="Proteomes" id="UP000694240"/>
    </source>
</evidence>
<reference evidence="3 4" key="1">
    <citation type="submission" date="2020-12" db="EMBL/GenBank/DDBJ databases">
        <title>Concerted genomic and epigenomic changes stabilize Arabidopsis allopolyploids.</title>
        <authorList>
            <person name="Chen Z."/>
        </authorList>
    </citation>
    <scope>NUCLEOTIDE SEQUENCE [LARGE SCALE GENOMIC DNA]</scope>
    <source>
        <strain evidence="3">Allo738</strain>
        <tissue evidence="3">Leaf</tissue>
    </source>
</reference>
<dbReference type="InterPro" id="IPR017451">
    <property type="entry name" value="F-box-assoc_interact_dom"/>
</dbReference>
<gene>
    <name evidence="3" type="ORF">ISN45_Aa01g038350</name>
</gene>
<dbReference type="NCBIfam" id="TIGR01640">
    <property type="entry name" value="F_box_assoc_1"/>
    <property type="match status" value="1"/>
</dbReference>
<accession>A0A8T2C9Z9</accession>
<sequence>MKRPSSISGEETKYLDRIPVDLVISNILSRLPVKSKAQCRCVSKLWSSIFRHPNYDQLFPIKTPAPPRILLTIDVSGECFFYSSPQPHNPDKNSSLVATLHHRTGNTKFYKICGPVCGLVCRQYNSVGVIYNPITGESLNLPKLSLNGIDQSEWLFDKARYSFGYDPIDKQFKVLCITWLRTGSQHLSDEYHVLTLGNGNKNLLWRKIQCCTIHFSSDDTAICIDGVLYYPAEIYKGKRTIVCFDVRSEKFSFTNIDRDMAVKIKSGTLTLIDYKGKLGACSFEFDTNLLELWVLEDAKQNKWSKHIHGISHPWLEETSHVRPAGMIGSCQLVLYPSFTQDPFFVLYYNLESKIITGVKLEAPLFKKFHGCRIQAFPNYVEDVKLM</sequence>
<dbReference type="PANTHER" id="PTHR31111:SF125">
    <property type="entry name" value="F-BOX PROTEIN CPR30-LIKE"/>
    <property type="match status" value="1"/>
</dbReference>
<evidence type="ECO:0000259" key="2">
    <source>
        <dbReference type="Pfam" id="PF08268"/>
    </source>
</evidence>
<dbReference type="EMBL" id="JAEFBK010000006">
    <property type="protein sequence ID" value="KAG7595120.1"/>
    <property type="molecule type" value="Genomic_DNA"/>
</dbReference>
<feature type="domain" description="F-box" evidence="1">
    <location>
        <begin position="21"/>
        <end position="55"/>
    </location>
</feature>
<evidence type="ECO:0000313" key="3">
    <source>
        <dbReference type="EMBL" id="KAG7595120.1"/>
    </source>
</evidence>
<dbReference type="InterPro" id="IPR013187">
    <property type="entry name" value="F-box-assoc_dom_typ3"/>
</dbReference>
<dbReference type="InterPro" id="IPR001810">
    <property type="entry name" value="F-box_dom"/>
</dbReference>
<proteinExistence type="predicted"/>
<evidence type="ECO:0000259" key="1">
    <source>
        <dbReference type="Pfam" id="PF00646"/>
    </source>
</evidence>
<dbReference type="Pfam" id="PF00646">
    <property type="entry name" value="F-box"/>
    <property type="match status" value="1"/>
</dbReference>
<dbReference type="AlphaFoldDB" id="A0A8T2C9Z9"/>
<keyword evidence="4" id="KW-1185">Reference proteome</keyword>
<name>A0A8T2C9Z9_9BRAS</name>